<dbReference type="AlphaFoldDB" id="A0AAX0HAW8"/>
<name>A0AAX0HAW8_CAMFE</name>
<evidence type="ECO:0000313" key="2">
    <source>
        <dbReference type="Proteomes" id="UP000093100"/>
    </source>
</evidence>
<accession>A0AAX0HAW8</accession>
<dbReference type="RefSeq" id="WP_065840673.1">
    <property type="nucleotide sequence ID" value="NZ_LFLK01000005.1"/>
</dbReference>
<protein>
    <submittedName>
        <fullName evidence="1">Uncharacterized protein</fullName>
    </submittedName>
</protein>
<reference evidence="1 2" key="1">
    <citation type="journal article" date="2016" name="Genome Biol. Evol.">
        <title>Comparative Genomics of Campylobacter fetus from Reptiles and Mammals Reveals Divergent Evolution in Host-Associated Lineages.</title>
        <authorList>
            <person name="Gilbert M.J."/>
            <person name="Miller W.G."/>
            <person name="Yee E."/>
            <person name="Zomer A.L."/>
            <person name="van der Graaf-van Bloois L."/>
            <person name="Fitzgerald C."/>
            <person name="Forbes K.J."/>
            <person name="Meric G."/>
            <person name="Sheppard S.K."/>
            <person name="Wagenaar J.A."/>
            <person name="Duim B."/>
        </authorList>
    </citation>
    <scope>NUCLEOTIDE SEQUENCE [LARGE SCALE GENOMIC DNA]</scope>
    <source>
        <strain evidence="1 2">12S02225-3</strain>
    </source>
</reference>
<dbReference type="EMBL" id="LFLK01000005">
    <property type="protein sequence ID" value="OCR90632.1"/>
    <property type="molecule type" value="Genomic_DNA"/>
</dbReference>
<organism evidence="1 2">
    <name type="scientific">Campylobacter fetus subsp. testudinum</name>
    <dbReference type="NCBI Taxonomy" id="1507806"/>
    <lineage>
        <taxon>Bacteria</taxon>
        <taxon>Pseudomonadati</taxon>
        <taxon>Campylobacterota</taxon>
        <taxon>Epsilonproteobacteria</taxon>
        <taxon>Campylobacterales</taxon>
        <taxon>Campylobacteraceae</taxon>
        <taxon>Campylobacter</taxon>
    </lineage>
</organism>
<comment type="caution">
    <text evidence="1">The sequence shown here is derived from an EMBL/GenBank/DDBJ whole genome shotgun (WGS) entry which is preliminary data.</text>
</comment>
<gene>
    <name evidence="1" type="ORF">CFT12S02225_06275</name>
</gene>
<proteinExistence type="predicted"/>
<dbReference type="Proteomes" id="UP000093100">
    <property type="component" value="Unassembled WGS sequence"/>
</dbReference>
<sequence length="150" mass="17133">MEIGSSINSNILSSNQRQTRQALREANKTLLMYYDNTQFPQNREDEYKSYIVKGMSNSYNGLSSLDREKSIVELNGNEYITYFKTDGHYVVDENTDKNLTSKLDPITLSYVLFKAGNLSLATQSIDEKQILNLMPLVPNSYYLNSYGNSI</sequence>
<evidence type="ECO:0000313" key="1">
    <source>
        <dbReference type="EMBL" id="OCR90632.1"/>
    </source>
</evidence>